<dbReference type="AlphaFoldDB" id="A0A9P5Y073"/>
<gene>
    <name evidence="3" type="ORF">BDZ94DRAFT_1311668</name>
</gene>
<proteinExistence type="predicted"/>
<evidence type="ECO:0000256" key="1">
    <source>
        <dbReference type="SAM" id="MobiDB-lite"/>
    </source>
</evidence>
<dbReference type="Pfam" id="PF17667">
    <property type="entry name" value="Pkinase_fungal"/>
    <property type="match status" value="1"/>
</dbReference>
<protein>
    <recommendedName>
        <fullName evidence="2">Fungal-type protein kinase domain-containing protein</fullName>
    </recommendedName>
</protein>
<keyword evidence="4" id="KW-1185">Reference proteome</keyword>
<accession>A0A9P5Y073</accession>
<organism evidence="3 4">
    <name type="scientific">Collybia nuda</name>
    <dbReference type="NCBI Taxonomy" id="64659"/>
    <lineage>
        <taxon>Eukaryota</taxon>
        <taxon>Fungi</taxon>
        <taxon>Dikarya</taxon>
        <taxon>Basidiomycota</taxon>
        <taxon>Agaricomycotina</taxon>
        <taxon>Agaricomycetes</taxon>
        <taxon>Agaricomycetidae</taxon>
        <taxon>Agaricales</taxon>
        <taxon>Tricholomatineae</taxon>
        <taxon>Clitocybaceae</taxon>
        <taxon>Collybia</taxon>
    </lineage>
</organism>
<feature type="domain" description="Fungal-type protein kinase" evidence="2">
    <location>
        <begin position="179"/>
        <end position="652"/>
    </location>
</feature>
<comment type="caution">
    <text evidence="3">The sequence shown here is derived from an EMBL/GenBank/DDBJ whole genome shotgun (WGS) entry which is preliminary data.</text>
</comment>
<evidence type="ECO:0000313" key="4">
    <source>
        <dbReference type="Proteomes" id="UP000807353"/>
    </source>
</evidence>
<dbReference type="EMBL" id="MU150301">
    <property type="protein sequence ID" value="KAF9460294.1"/>
    <property type="molecule type" value="Genomic_DNA"/>
</dbReference>
<dbReference type="PANTHER" id="PTHR38248">
    <property type="entry name" value="FUNK1 6"/>
    <property type="match status" value="1"/>
</dbReference>
<dbReference type="InterPro" id="IPR040976">
    <property type="entry name" value="Pkinase_fungal"/>
</dbReference>
<feature type="region of interest" description="Disordered" evidence="1">
    <location>
        <begin position="792"/>
        <end position="829"/>
    </location>
</feature>
<sequence length="829" mass="95009">MTIPLMPVLCPPPRYHTEKGEDVQCMGSRTSTEEVGKIIEDDIFSGNLHLTETQDFLTKLFPVNDSVIDGSGEAYQNCQENGSYHQLFVEIAESIRTANASPDKVLLHCVWINRHSEPPKSDLNTSIPRPNIMCVLEMEKEEKEKWEALTKIEEENKEVTGQEEGEGKVREVDAGKVEVAKENKQQNALDAWWFRINVPVEIKPAESRSALKHIEQLLGYMWQVFIYGFVPDWVYWERRRQSIYMRLSRIKDLKSLIRVILGCSLPPPEYLGWDPTMRLCCQPINPRCPELVHSYDPSVKLSDYRDSISDTNWVVEMPLEDDFEKREEYITVCALRVLAADSKSGRTTIVWAVIKLDDMKTQNPPHHVYVLKQSWCPTAGHNEGNYFPEDSEIPDVRLGRIHLYEDVKRGEDVVNTQNSICQGLDHLRPRIVDTNANGKQMNEALQTGRPAYLSLSRNSNRINVLPITQDPQPTWRTFARLLFKDYGCLLKDFRDLLELTILSEQLLTTYKVLYFMGILRQDISSGNVLICPSVIDGVMSTEDRLIDLDNAKYTKDSILSVLGQVKHKDDAPFREATSVITGYSIGLLDESQNLPKFIERASQRLQRDATLPYASAEILSGLRMFDGGNRDFDVHGAVHDLEAFFWVIASLCITRCGTGGKCCEELKPGTLPTPETRQLSLISHCFFYTENTTALINNKKKLFTKDEFVEYVLPHVHPYFEPLKPLLVKWWKILRIAHRFPAFETIHDWFLDALRETISILEQLPPETHPVSVDVDAFRQRDLWSLQYFPSQDSAGQKSRDARLDSSPSRDILPENSHNYLGNMEKPLS</sequence>
<reference evidence="3" key="1">
    <citation type="submission" date="2020-11" db="EMBL/GenBank/DDBJ databases">
        <authorList>
            <consortium name="DOE Joint Genome Institute"/>
            <person name="Ahrendt S."/>
            <person name="Riley R."/>
            <person name="Andreopoulos W."/>
            <person name="Labutti K."/>
            <person name="Pangilinan J."/>
            <person name="Ruiz-Duenas F.J."/>
            <person name="Barrasa J.M."/>
            <person name="Sanchez-Garcia M."/>
            <person name="Camarero S."/>
            <person name="Miyauchi S."/>
            <person name="Serrano A."/>
            <person name="Linde D."/>
            <person name="Babiker R."/>
            <person name="Drula E."/>
            <person name="Ayuso-Fernandez I."/>
            <person name="Pacheco R."/>
            <person name="Padilla G."/>
            <person name="Ferreira P."/>
            <person name="Barriuso J."/>
            <person name="Kellner H."/>
            <person name="Castanera R."/>
            <person name="Alfaro M."/>
            <person name="Ramirez L."/>
            <person name="Pisabarro A.G."/>
            <person name="Kuo A."/>
            <person name="Tritt A."/>
            <person name="Lipzen A."/>
            <person name="He G."/>
            <person name="Yan M."/>
            <person name="Ng V."/>
            <person name="Cullen D."/>
            <person name="Martin F."/>
            <person name="Rosso M.-N."/>
            <person name="Henrissat B."/>
            <person name="Hibbett D."/>
            <person name="Martinez A.T."/>
            <person name="Grigoriev I.V."/>
        </authorList>
    </citation>
    <scope>NUCLEOTIDE SEQUENCE</scope>
    <source>
        <strain evidence="3">CBS 247.69</strain>
    </source>
</reference>
<name>A0A9P5Y073_9AGAR</name>
<evidence type="ECO:0000259" key="2">
    <source>
        <dbReference type="Pfam" id="PF17667"/>
    </source>
</evidence>
<dbReference type="PANTHER" id="PTHR38248:SF2">
    <property type="entry name" value="FUNK1 11"/>
    <property type="match status" value="1"/>
</dbReference>
<dbReference type="OrthoDB" id="312874at2759"/>
<evidence type="ECO:0000313" key="3">
    <source>
        <dbReference type="EMBL" id="KAF9460294.1"/>
    </source>
</evidence>
<dbReference type="Proteomes" id="UP000807353">
    <property type="component" value="Unassembled WGS sequence"/>
</dbReference>